<comment type="caution">
    <text evidence="2">The sequence shown here is derived from an EMBL/GenBank/DDBJ whole genome shotgun (WGS) entry which is preliminary data.</text>
</comment>
<dbReference type="AlphaFoldDB" id="A0A0L7LFU2"/>
<sequence>MDITETKTCAFLFHSVPNGDSGYPLRRTMMIPILDAAPDTPDMQGSVVCHYTTLHPRLSTLTSQREHVLLPPAPSPALECGAGAKGSALLVLMAGSALLVLVAWSALLVLVAWSALLVLVAWSALHVLVPGSALLVLMAGSALLVLMAGSALLVLVAGSALLVLVAGSALTMLSDSVCSDDGPPPVAD</sequence>
<proteinExistence type="predicted"/>
<keyword evidence="1" id="KW-1133">Transmembrane helix</keyword>
<evidence type="ECO:0000256" key="1">
    <source>
        <dbReference type="SAM" id="Phobius"/>
    </source>
</evidence>
<keyword evidence="1" id="KW-0812">Transmembrane</keyword>
<reference evidence="2 3" key="1">
    <citation type="journal article" date="2015" name="Genome Biol. Evol.">
        <title>The genome of winter moth (Operophtera brumata) provides a genomic perspective on sexual dimorphism and phenology.</title>
        <authorList>
            <person name="Derks M.F."/>
            <person name="Smit S."/>
            <person name="Salis L."/>
            <person name="Schijlen E."/>
            <person name="Bossers A."/>
            <person name="Mateman C."/>
            <person name="Pijl A.S."/>
            <person name="de Ridder D."/>
            <person name="Groenen M.A."/>
            <person name="Visser M.E."/>
            <person name="Megens H.J."/>
        </authorList>
    </citation>
    <scope>NUCLEOTIDE SEQUENCE [LARGE SCALE GENOMIC DNA]</scope>
    <source>
        <strain evidence="2">WM2013NL</strain>
        <tissue evidence="2">Head and thorax</tissue>
    </source>
</reference>
<protein>
    <submittedName>
        <fullName evidence="2">Uncharacterized protein</fullName>
    </submittedName>
</protein>
<dbReference type="Proteomes" id="UP000037510">
    <property type="component" value="Unassembled WGS sequence"/>
</dbReference>
<evidence type="ECO:0000313" key="2">
    <source>
        <dbReference type="EMBL" id="KOB74423.1"/>
    </source>
</evidence>
<dbReference type="EMBL" id="JTDY01001243">
    <property type="protein sequence ID" value="KOB74423.1"/>
    <property type="molecule type" value="Genomic_DNA"/>
</dbReference>
<evidence type="ECO:0000313" key="3">
    <source>
        <dbReference type="Proteomes" id="UP000037510"/>
    </source>
</evidence>
<feature type="transmembrane region" description="Helical" evidence="1">
    <location>
        <begin position="88"/>
        <end position="113"/>
    </location>
</feature>
<gene>
    <name evidence="2" type="ORF">OBRU01_03942</name>
</gene>
<organism evidence="2 3">
    <name type="scientific">Operophtera brumata</name>
    <name type="common">Winter moth</name>
    <name type="synonym">Phalaena brumata</name>
    <dbReference type="NCBI Taxonomy" id="104452"/>
    <lineage>
        <taxon>Eukaryota</taxon>
        <taxon>Metazoa</taxon>
        <taxon>Ecdysozoa</taxon>
        <taxon>Arthropoda</taxon>
        <taxon>Hexapoda</taxon>
        <taxon>Insecta</taxon>
        <taxon>Pterygota</taxon>
        <taxon>Neoptera</taxon>
        <taxon>Endopterygota</taxon>
        <taxon>Lepidoptera</taxon>
        <taxon>Glossata</taxon>
        <taxon>Ditrysia</taxon>
        <taxon>Geometroidea</taxon>
        <taxon>Geometridae</taxon>
        <taxon>Larentiinae</taxon>
        <taxon>Operophtera</taxon>
    </lineage>
</organism>
<keyword evidence="3" id="KW-1185">Reference proteome</keyword>
<accession>A0A0L7LFU2</accession>
<feature type="transmembrane region" description="Helical" evidence="1">
    <location>
        <begin position="152"/>
        <end position="173"/>
    </location>
</feature>
<feature type="transmembrane region" description="Helical" evidence="1">
    <location>
        <begin position="119"/>
        <end position="145"/>
    </location>
</feature>
<name>A0A0L7LFU2_OPEBR</name>
<keyword evidence="1" id="KW-0472">Membrane</keyword>